<comment type="caution">
    <text evidence="2">The sequence shown here is derived from an EMBL/GenBank/DDBJ whole genome shotgun (WGS) entry which is preliminary data.</text>
</comment>
<evidence type="ECO:0000313" key="3">
    <source>
        <dbReference type="Proteomes" id="UP000005496"/>
    </source>
</evidence>
<gene>
    <name evidence="2" type="ORF">Dthio_PD2627</name>
</gene>
<dbReference type="EMBL" id="ACJN02000001">
    <property type="protein sequence ID" value="EFI35218.1"/>
    <property type="molecule type" value="Genomic_DNA"/>
</dbReference>
<dbReference type="SUPFAM" id="SSF47598">
    <property type="entry name" value="Ribbon-helix-helix"/>
    <property type="match status" value="1"/>
</dbReference>
<dbReference type="GO" id="GO:0006355">
    <property type="term" value="P:regulation of DNA-templated transcription"/>
    <property type="evidence" value="ECO:0007669"/>
    <property type="project" value="InterPro"/>
</dbReference>
<reference evidence="2" key="1">
    <citation type="submission" date="2010-05" db="EMBL/GenBank/DDBJ databases">
        <title>The draft genome of Desulfonatronospira thiodismutans ASO3-1.</title>
        <authorList>
            <consortium name="US DOE Joint Genome Institute (JGI-PGF)"/>
            <person name="Lucas S."/>
            <person name="Copeland A."/>
            <person name="Lapidus A."/>
            <person name="Cheng J.-F."/>
            <person name="Bruce D."/>
            <person name="Goodwin L."/>
            <person name="Pitluck S."/>
            <person name="Chertkov O."/>
            <person name="Brettin T."/>
            <person name="Detter J.C."/>
            <person name="Han C."/>
            <person name="Land M.L."/>
            <person name="Hauser L."/>
            <person name="Kyrpides N."/>
            <person name="Mikhailova N."/>
            <person name="Muyzer G."/>
            <person name="Woyke T."/>
        </authorList>
    </citation>
    <scope>NUCLEOTIDE SEQUENCE [LARGE SCALE GENOMIC DNA]</scope>
    <source>
        <strain evidence="2">ASO3-1</strain>
    </source>
</reference>
<dbReference type="InterPro" id="IPR053853">
    <property type="entry name" value="FitA-like_RHH"/>
</dbReference>
<evidence type="ECO:0000313" key="2">
    <source>
        <dbReference type="EMBL" id="EFI35218.1"/>
    </source>
</evidence>
<dbReference type="RefSeq" id="WP_008868352.1">
    <property type="nucleotide sequence ID" value="NZ_ACJN02000001.1"/>
</dbReference>
<accession>D6SKK7</accession>
<dbReference type="InterPro" id="IPR010985">
    <property type="entry name" value="Ribbon_hlx_hlx"/>
</dbReference>
<dbReference type="Pfam" id="PF22513">
    <property type="entry name" value="FitA-like_RHH"/>
    <property type="match status" value="1"/>
</dbReference>
<dbReference type="Proteomes" id="UP000005496">
    <property type="component" value="Unassembled WGS sequence"/>
</dbReference>
<proteinExistence type="predicted"/>
<keyword evidence="3" id="KW-1185">Reference proteome</keyword>
<dbReference type="OrthoDB" id="5420897at2"/>
<feature type="domain" description="Antitoxin FitA-like ribbon-helix-helix" evidence="1">
    <location>
        <begin position="3"/>
        <end position="37"/>
    </location>
</feature>
<name>D6SKK7_9BACT</name>
<evidence type="ECO:0000259" key="1">
    <source>
        <dbReference type="Pfam" id="PF22513"/>
    </source>
</evidence>
<dbReference type="eggNOG" id="ENOG5032FHC">
    <property type="taxonomic scope" value="Bacteria"/>
</dbReference>
<dbReference type="AlphaFoldDB" id="D6SKK7"/>
<sequence length="81" mass="9592">MQQITIRGIDPEVEQEIRRRADQNQKSINQTIKEIIYEQIRPVKPPTSSLKQLSGRWTQEDAAEFESAVKFCEQIDEEMWK</sequence>
<organism evidence="2 3">
    <name type="scientific">Desulfonatronospira thiodismutans ASO3-1</name>
    <dbReference type="NCBI Taxonomy" id="555779"/>
    <lineage>
        <taxon>Bacteria</taxon>
        <taxon>Pseudomonadati</taxon>
        <taxon>Thermodesulfobacteriota</taxon>
        <taxon>Desulfovibrionia</taxon>
        <taxon>Desulfovibrionales</taxon>
        <taxon>Desulfonatronovibrionaceae</taxon>
        <taxon>Desulfonatronospira</taxon>
    </lineage>
</organism>
<protein>
    <recommendedName>
        <fullName evidence="1">Antitoxin FitA-like ribbon-helix-helix domain-containing protein</fullName>
    </recommendedName>
</protein>